<accession>A0A4Y2JTW4</accession>
<comment type="caution">
    <text evidence="1">The sequence shown here is derived from an EMBL/GenBank/DDBJ whole genome shotgun (WGS) entry which is preliminary data.</text>
</comment>
<dbReference type="AlphaFoldDB" id="A0A4Y2JTW4"/>
<dbReference type="OrthoDB" id="5326588at2759"/>
<gene>
    <name evidence="1" type="ORF">AVEN_180238_1</name>
</gene>
<proteinExistence type="predicted"/>
<dbReference type="Proteomes" id="UP000499080">
    <property type="component" value="Unassembled WGS sequence"/>
</dbReference>
<reference evidence="1 2" key="1">
    <citation type="journal article" date="2019" name="Sci. Rep.">
        <title>Orb-weaving spider Araneus ventricosus genome elucidates the spidroin gene catalogue.</title>
        <authorList>
            <person name="Kono N."/>
            <person name="Nakamura H."/>
            <person name="Ohtoshi R."/>
            <person name="Moran D.A.P."/>
            <person name="Shinohara A."/>
            <person name="Yoshida Y."/>
            <person name="Fujiwara M."/>
            <person name="Mori M."/>
            <person name="Tomita M."/>
            <person name="Arakawa K."/>
        </authorList>
    </citation>
    <scope>NUCLEOTIDE SEQUENCE [LARGE SCALE GENOMIC DNA]</scope>
</reference>
<keyword evidence="2" id="KW-1185">Reference proteome</keyword>
<name>A0A4Y2JTW4_ARAVE</name>
<sequence length="241" mass="27411">MTGVTRYNVRRCNMTREISFRESLELANSKIAHTLFCEGRTPGYYIRQSILKIPSPLLQGLSIPYCGITIFSFAVPTCPLTSSASDRCPDSTSIDLHIYSGGIVTAVWYRDDIRSQYFRPFLTSMGIGTLLMDNNIRVHRADIAREYVEYETLLRTICLVDVNIVTNMESHFPAMLFLWLGREFYRGKYGMTGSSQAWTADHGGKLGDHFSDKSKIPENATFFSISLLEEEIRLNVRDDSM</sequence>
<evidence type="ECO:0000313" key="2">
    <source>
        <dbReference type="Proteomes" id="UP000499080"/>
    </source>
</evidence>
<dbReference type="EMBL" id="BGPR01003875">
    <property type="protein sequence ID" value="GBM93460.1"/>
    <property type="molecule type" value="Genomic_DNA"/>
</dbReference>
<protein>
    <submittedName>
        <fullName evidence="1">Uncharacterized protein</fullName>
    </submittedName>
</protein>
<organism evidence="1 2">
    <name type="scientific">Araneus ventricosus</name>
    <name type="common">Orbweaver spider</name>
    <name type="synonym">Epeira ventricosa</name>
    <dbReference type="NCBI Taxonomy" id="182803"/>
    <lineage>
        <taxon>Eukaryota</taxon>
        <taxon>Metazoa</taxon>
        <taxon>Ecdysozoa</taxon>
        <taxon>Arthropoda</taxon>
        <taxon>Chelicerata</taxon>
        <taxon>Arachnida</taxon>
        <taxon>Araneae</taxon>
        <taxon>Araneomorphae</taxon>
        <taxon>Entelegynae</taxon>
        <taxon>Araneoidea</taxon>
        <taxon>Araneidae</taxon>
        <taxon>Araneus</taxon>
    </lineage>
</organism>
<evidence type="ECO:0000313" key="1">
    <source>
        <dbReference type="EMBL" id="GBM93460.1"/>
    </source>
</evidence>